<name>A0A0F9FM95_9ZZZZ</name>
<protein>
    <submittedName>
        <fullName evidence="1">Uncharacterized protein</fullName>
    </submittedName>
</protein>
<dbReference type="EMBL" id="LAZR01031985">
    <property type="protein sequence ID" value="KKL52182.1"/>
    <property type="molecule type" value="Genomic_DNA"/>
</dbReference>
<organism evidence="1">
    <name type="scientific">marine sediment metagenome</name>
    <dbReference type="NCBI Taxonomy" id="412755"/>
    <lineage>
        <taxon>unclassified sequences</taxon>
        <taxon>metagenomes</taxon>
        <taxon>ecological metagenomes</taxon>
    </lineage>
</organism>
<comment type="caution">
    <text evidence="1">The sequence shown here is derived from an EMBL/GenBank/DDBJ whole genome shotgun (WGS) entry which is preliminary data.</text>
</comment>
<evidence type="ECO:0000313" key="1">
    <source>
        <dbReference type="EMBL" id="KKL52182.1"/>
    </source>
</evidence>
<proteinExistence type="predicted"/>
<dbReference type="AlphaFoldDB" id="A0A0F9FM95"/>
<accession>A0A0F9FM95</accession>
<sequence length="150" mass="17508">MAKAGIEVSGIWHGEQILSDLEIAVAEANDESAERIATRARALVPYDESAKINRKHPMHLRDTIRVRSGRKRRNKTDRFVIAGWRDKGVFWHWMVEYGTYFGKGYYFMRTAVDANFNSHIADMERHVNREFNKVRRESGKTKRIEAGKIR</sequence>
<gene>
    <name evidence="1" type="ORF">LCGC14_2288050</name>
</gene>
<reference evidence="1" key="1">
    <citation type="journal article" date="2015" name="Nature">
        <title>Complex archaea that bridge the gap between prokaryotes and eukaryotes.</title>
        <authorList>
            <person name="Spang A."/>
            <person name="Saw J.H."/>
            <person name="Jorgensen S.L."/>
            <person name="Zaremba-Niedzwiedzka K."/>
            <person name="Martijn J."/>
            <person name="Lind A.E."/>
            <person name="van Eijk R."/>
            <person name="Schleper C."/>
            <person name="Guy L."/>
            <person name="Ettema T.J."/>
        </authorList>
    </citation>
    <scope>NUCLEOTIDE SEQUENCE</scope>
</reference>